<proteinExistence type="predicted"/>
<dbReference type="AlphaFoldDB" id="A0A7K0FKM6"/>
<evidence type="ECO:0000259" key="1">
    <source>
        <dbReference type="Pfam" id="PF00534"/>
    </source>
</evidence>
<dbReference type="RefSeq" id="WP_154285837.1">
    <property type="nucleotide sequence ID" value="NZ_WKJI01000001.1"/>
</dbReference>
<keyword evidence="3" id="KW-1185">Reference proteome</keyword>
<dbReference type="GO" id="GO:0016757">
    <property type="term" value="F:glycosyltransferase activity"/>
    <property type="evidence" value="ECO:0007669"/>
    <property type="project" value="InterPro"/>
</dbReference>
<dbReference type="Pfam" id="PF00534">
    <property type="entry name" value="Glycos_transf_1"/>
    <property type="match status" value="1"/>
</dbReference>
<evidence type="ECO:0000313" key="3">
    <source>
        <dbReference type="Proteomes" id="UP000462931"/>
    </source>
</evidence>
<accession>A0A7K0FKM6</accession>
<organism evidence="2 3">
    <name type="scientific">Pedobacter puniceum</name>
    <dbReference type="NCBI Taxonomy" id="2666136"/>
    <lineage>
        <taxon>Bacteria</taxon>
        <taxon>Pseudomonadati</taxon>
        <taxon>Bacteroidota</taxon>
        <taxon>Sphingobacteriia</taxon>
        <taxon>Sphingobacteriales</taxon>
        <taxon>Sphingobacteriaceae</taxon>
        <taxon>Pedobacter</taxon>
    </lineage>
</organism>
<comment type="caution">
    <text evidence="2">The sequence shown here is derived from an EMBL/GenBank/DDBJ whole genome shotgun (WGS) entry which is preliminary data.</text>
</comment>
<feature type="domain" description="Glycosyl transferase family 1" evidence="1">
    <location>
        <begin position="187"/>
        <end position="344"/>
    </location>
</feature>
<reference evidence="2 3" key="1">
    <citation type="submission" date="2019-11" db="EMBL/GenBank/DDBJ databases">
        <authorList>
            <person name="Cheng Q."/>
            <person name="Yang Z."/>
        </authorList>
    </citation>
    <scope>NUCLEOTIDE SEQUENCE [LARGE SCALE GENOMIC DNA]</scope>
    <source>
        <strain evidence="2 3">HX-22-1</strain>
    </source>
</reference>
<dbReference type="EMBL" id="WKJI01000001">
    <property type="protein sequence ID" value="MRX45667.1"/>
    <property type="molecule type" value="Genomic_DNA"/>
</dbReference>
<dbReference type="SUPFAM" id="SSF53756">
    <property type="entry name" value="UDP-Glycosyltransferase/glycogen phosphorylase"/>
    <property type="match status" value="1"/>
</dbReference>
<dbReference type="PANTHER" id="PTHR45947:SF3">
    <property type="entry name" value="SULFOQUINOVOSYL TRANSFERASE SQD2"/>
    <property type="match status" value="1"/>
</dbReference>
<dbReference type="PANTHER" id="PTHR45947">
    <property type="entry name" value="SULFOQUINOVOSYL TRANSFERASE SQD2"/>
    <property type="match status" value="1"/>
</dbReference>
<keyword evidence="2" id="KW-0808">Transferase</keyword>
<name>A0A7K0FKM6_9SPHI</name>
<sequence length="365" mass="42767">MKIAFIVNHPTQFEVPFYQWIYQHDTEHEFVVFYLQNRDKLHYDRELKKEISWGFDLYEGYPFYFLEPEDNLSSFESFLNKLDFDLVIINGYKNQYKGFQELCKSKGIITALKMDTVLFNLKWWQIILRQLLLRPIYHRYDKLFVTGKVSAAYLLKMGVPLSKIHTFSYCTDNDLFGRPHPLKNQLIAKYQIQDKKVMLSVAKFMKRESPWDILKAFVLMNNPEYCLILIGDGEERLNLKNFAKAHPHLTIIFTGYVNYTELPAYYQLSDIFIHAAQNEPWGVSVQEALAAGCTVICSDKVGAAKDLIENNINGFTYTFGHHQELKAAMDASFKLDILKKEFKNKEVLSKWSYTSMWSNILNSIT</sequence>
<gene>
    <name evidence="2" type="ORF">GJJ64_00520</name>
</gene>
<evidence type="ECO:0000313" key="2">
    <source>
        <dbReference type="EMBL" id="MRX45667.1"/>
    </source>
</evidence>
<dbReference type="Proteomes" id="UP000462931">
    <property type="component" value="Unassembled WGS sequence"/>
</dbReference>
<dbReference type="Gene3D" id="3.40.50.2000">
    <property type="entry name" value="Glycogen Phosphorylase B"/>
    <property type="match status" value="2"/>
</dbReference>
<dbReference type="CDD" id="cd03801">
    <property type="entry name" value="GT4_PimA-like"/>
    <property type="match status" value="1"/>
</dbReference>
<dbReference type="InterPro" id="IPR001296">
    <property type="entry name" value="Glyco_trans_1"/>
</dbReference>
<dbReference type="InterPro" id="IPR050194">
    <property type="entry name" value="Glycosyltransferase_grp1"/>
</dbReference>
<protein>
    <submittedName>
        <fullName evidence="2">Glycosyltransferase</fullName>
    </submittedName>
</protein>